<dbReference type="InterPro" id="IPR005135">
    <property type="entry name" value="Endo/exonuclease/phosphatase"/>
</dbReference>
<dbReference type="AlphaFoldDB" id="A0A2T7UPA6"/>
<dbReference type="Proteomes" id="UP000244810">
    <property type="component" value="Unassembled WGS sequence"/>
</dbReference>
<reference evidence="2 3" key="1">
    <citation type="journal article" date="2011" name="Syst. Appl. Microbiol.">
        <title>Defluviimonas denitrificans gen. nov., sp. nov., and Pararhodobacter aggregans gen. nov., sp. nov., non-phototrophic Rhodobacteraceae from the biofilter of a marine aquaculture.</title>
        <authorList>
            <person name="Foesel B.U."/>
            <person name="Drake H.L."/>
            <person name="Schramm A."/>
        </authorList>
    </citation>
    <scope>NUCLEOTIDE SEQUENCE [LARGE SCALE GENOMIC DNA]</scope>
    <source>
        <strain evidence="2 3">D1-19</strain>
    </source>
</reference>
<feature type="domain" description="Endonuclease/exonuclease/phosphatase" evidence="1">
    <location>
        <begin position="40"/>
        <end position="315"/>
    </location>
</feature>
<dbReference type="OrthoDB" id="292013at2"/>
<accession>A0A2T7UPA6</accession>
<organism evidence="2 3">
    <name type="scientific">Pararhodobacter aggregans</name>
    <dbReference type="NCBI Taxonomy" id="404875"/>
    <lineage>
        <taxon>Bacteria</taxon>
        <taxon>Pseudomonadati</taxon>
        <taxon>Pseudomonadota</taxon>
        <taxon>Alphaproteobacteria</taxon>
        <taxon>Rhodobacterales</taxon>
        <taxon>Paracoccaceae</taxon>
        <taxon>Pararhodobacter</taxon>
    </lineage>
</organism>
<evidence type="ECO:0000259" key="1">
    <source>
        <dbReference type="Pfam" id="PF03372"/>
    </source>
</evidence>
<keyword evidence="2" id="KW-0255">Endonuclease</keyword>
<dbReference type="Pfam" id="PF03372">
    <property type="entry name" value="Exo_endo_phos"/>
    <property type="match status" value="1"/>
</dbReference>
<dbReference type="EMBL" id="QDDR01000009">
    <property type="protein sequence ID" value="PVE46451.1"/>
    <property type="molecule type" value="Genomic_DNA"/>
</dbReference>
<dbReference type="SUPFAM" id="SSF56219">
    <property type="entry name" value="DNase I-like"/>
    <property type="match status" value="1"/>
</dbReference>
<proteinExistence type="predicted"/>
<dbReference type="Gene3D" id="3.60.10.10">
    <property type="entry name" value="Endonuclease/exonuclease/phosphatase"/>
    <property type="match status" value="1"/>
</dbReference>
<keyword evidence="2" id="KW-0540">Nuclease</keyword>
<keyword evidence="2" id="KW-0378">Hydrolase</keyword>
<keyword evidence="3" id="KW-1185">Reference proteome</keyword>
<protein>
    <submittedName>
        <fullName evidence="2">Endonuclease</fullName>
    </submittedName>
</protein>
<dbReference type="GO" id="GO:0004519">
    <property type="term" value="F:endonuclease activity"/>
    <property type="evidence" value="ECO:0007669"/>
    <property type="project" value="UniProtKB-KW"/>
</dbReference>
<evidence type="ECO:0000313" key="2">
    <source>
        <dbReference type="EMBL" id="PVE46451.1"/>
    </source>
</evidence>
<comment type="caution">
    <text evidence="2">The sequence shown here is derived from an EMBL/GenBank/DDBJ whole genome shotgun (WGS) entry which is preliminary data.</text>
</comment>
<dbReference type="InterPro" id="IPR036691">
    <property type="entry name" value="Endo/exonu/phosph_ase_sf"/>
</dbReference>
<evidence type="ECO:0000313" key="3">
    <source>
        <dbReference type="Proteomes" id="UP000244810"/>
    </source>
</evidence>
<sequence length="330" mass="35203">MLLLATALPCAAEPLRLALWHTGLGRDGPGLLLRDIRRGAADVLAARDALLGLAPDAVLLLDIDHDRDALALSAFAALLAEAGLALPHTYAPRPNSGLATGLDLDGNGRRGEADDAQGWGRFAGAGGMALLSRWPIREDHDFTDFLWQDLPGTQLPMRDGQLFPSPGILARQRLSSTGHWQVRLNTPQGPLTLLAWHAGPPLFGGPHDRNALRNAAETAFWRWRLDTAPPETPFVLIGDANLDPGAGAGNRAEIAALLAHPLLQDLAPQATPPGTDTPPTATAHWPDGPGALRVDYLLPDRRLTVLQSGLVWPGPEATHAILWADLLMPD</sequence>
<name>A0A2T7UPA6_9RHOB</name>
<gene>
    <name evidence="2" type="ORF">DDE23_17095</name>
</gene>